<evidence type="ECO:0000313" key="2">
    <source>
        <dbReference type="Proteomes" id="UP000620559"/>
    </source>
</evidence>
<gene>
    <name evidence="1" type="ORF">IQ247_06195</name>
</gene>
<dbReference type="EMBL" id="JADEWL010000013">
    <property type="protein sequence ID" value="MBE9212301.1"/>
    <property type="molecule type" value="Genomic_DNA"/>
</dbReference>
<dbReference type="AlphaFoldDB" id="A0A8J7EY95"/>
<accession>A0A8J7EY95</accession>
<name>A0A8J7EY95_9CYAN</name>
<keyword evidence="2" id="KW-1185">Reference proteome</keyword>
<dbReference type="Proteomes" id="UP000620559">
    <property type="component" value="Unassembled WGS sequence"/>
</dbReference>
<proteinExistence type="predicted"/>
<dbReference type="RefSeq" id="WP_193918108.1">
    <property type="nucleotide sequence ID" value="NZ_JADEWL010000013.1"/>
</dbReference>
<sequence>MAVATPITSPPLVVRNAAIVHTTIYKALMQASPNTGVSYKAIASQLFGTC</sequence>
<protein>
    <submittedName>
        <fullName evidence="1">Uncharacterized protein</fullName>
    </submittedName>
</protein>
<reference evidence="1" key="1">
    <citation type="submission" date="2020-10" db="EMBL/GenBank/DDBJ databases">
        <authorList>
            <person name="Castelo-Branco R."/>
            <person name="Eusebio N."/>
            <person name="Adriana R."/>
            <person name="Vieira A."/>
            <person name="Brugerolle De Fraissinette N."/>
            <person name="Rezende De Castro R."/>
            <person name="Schneider M.P."/>
            <person name="Vasconcelos V."/>
            <person name="Leao P.N."/>
        </authorList>
    </citation>
    <scope>NUCLEOTIDE SEQUENCE</scope>
    <source>
        <strain evidence="1">LEGE 06105</strain>
    </source>
</reference>
<comment type="caution">
    <text evidence="1">The sequence shown here is derived from an EMBL/GenBank/DDBJ whole genome shotgun (WGS) entry which is preliminary data.</text>
</comment>
<evidence type="ECO:0000313" key="1">
    <source>
        <dbReference type="EMBL" id="MBE9212301.1"/>
    </source>
</evidence>
<organism evidence="1 2">
    <name type="scientific">Plectonema cf. radiosum LEGE 06105</name>
    <dbReference type="NCBI Taxonomy" id="945769"/>
    <lineage>
        <taxon>Bacteria</taxon>
        <taxon>Bacillati</taxon>
        <taxon>Cyanobacteriota</taxon>
        <taxon>Cyanophyceae</taxon>
        <taxon>Oscillatoriophycideae</taxon>
        <taxon>Oscillatoriales</taxon>
        <taxon>Microcoleaceae</taxon>
        <taxon>Plectonema</taxon>
    </lineage>
</organism>